<evidence type="ECO:0000313" key="2">
    <source>
        <dbReference type="EMBL" id="MFC0261555.1"/>
    </source>
</evidence>
<evidence type="ECO:0000313" key="3">
    <source>
        <dbReference type="Proteomes" id="UP001589797"/>
    </source>
</evidence>
<comment type="caution">
    <text evidence="2">The sequence shown here is derived from an EMBL/GenBank/DDBJ whole genome shotgun (WGS) entry which is preliminary data.</text>
</comment>
<accession>A0ABV6FQG7</accession>
<keyword evidence="1" id="KW-0812">Transmembrane</keyword>
<keyword evidence="1" id="KW-0472">Membrane</keyword>
<evidence type="ECO:0000256" key="1">
    <source>
        <dbReference type="SAM" id="Phobius"/>
    </source>
</evidence>
<protein>
    <recommendedName>
        <fullName evidence="4">GyrI-like small molecule binding domain-containing protein</fullName>
    </recommendedName>
</protein>
<dbReference type="EMBL" id="JBHLWI010000004">
    <property type="protein sequence ID" value="MFC0261555.1"/>
    <property type="molecule type" value="Genomic_DNA"/>
</dbReference>
<gene>
    <name evidence="2" type="ORF">ACFFIP_02595</name>
</gene>
<dbReference type="RefSeq" id="WP_382385997.1">
    <property type="nucleotide sequence ID" value="NZ_JBHLWI010000004.1"/>
</dbReference>
<dbReference type="Proteomes" id="UP001589797">
    <property type="component" value="Unassembled WGS sequence"/>
</dbReference>
<keyword evidence="1" id="KW-1133">Transmembrane helix</keyword>
<keyword evidence="3" id="KW-1185">Reference proteome</keyword>
<reference evidence="2 3" key="1">
    <citation type="submission" date="2024-09" db="EMBL/GenBank/DDBJ databases">
        <authorList>
            <person name="Sun Q."/>
            <person name="Mori K."/>
        </authorList>
    </citation>
    <scope>NUCLEOTIDE SEQUENCE [LARGE SCALE GENOMIC DNA]</scope>
    <source>
        <strain evidence="2 3">CCM 7650</strain>
    </source>
</reference>
<feature type="transmembrane region" description="Helical" evidence="1">
    <location>
        <begin position="6"/>
        <end position="24"/>
    </location>
</feature>
<evidence type="ECO:0008006" key="4">
    <source>
        <dbReference type="Google" id="ProtNLM"/>
    </source>
</evidence>
<proteinExistence type="predicted"/>
<organism evidence="2 3">
    <name type="scientific">Fontibacter flavus</name>
    <dbReference type="NCBI Taxonomy" id="654838"/>
    <lineage>
        <taxon>Bacteria</taxon>
        <taxon>Pseudomonadati</taxon>
        <taxon>Bacteroidota</taxon>
        <taxon>Cytophagia</taxon>
        <taxon>Cytophagales</taxon>
        <taxon>Cyclobacteriaceae</taxon>
        <taxon>Fontibacter</taxon>
    </lineage>
</organism>
<name>A0ABV6FQG7_9BACT</name>
<sequence>MKKTTIGLALMFIIGMSLYLFYALGGFNQIEITQTNLGTIELTGKTYRGIPGNESLKETFLMMEELQRSHPESKLHTIYFVEPAGKLDTMEVFVGLESSWVTDKTDLTELQFDGSSAIVANIQAHRFVMPGPNRVKNEILEFAEENKLAEPKIFIDQIIGPEAVKVIALDQNSIK</sequence>